<dbReference type="PANTHER" id="PTHR33939:SF1">
    <property type="entry name" value="DUF4371 DOMAIN-CONTAINING PROTEIN"/>
    <property type="match status" value="1"/>
</dbReference>
<reference evidence="1" key="1">
    <citation type="submission" date="2022-03" db="EMBL/GenBank/DDBJ databases">
        <authorList>
            <person name="Tunstrom K."/>
        </authorList>
    </citation>
    <scope>NUCLEOTIDE SEQUENCE</scope>
</reference>
<sequence>MIIWRKNYLLRIKDFRREGRKIYYMDETWVNEGIYIYCTENPQKGKRLIVVHIGSEDSFLEGVDLIFEAKKTDREGDYHSEMDAHNFEKWFQYILTKVEPG</sequence>
<organism evidence="1 2">
    <name type="scientific">Euphydryas editha</name>
    <name type="common">Edith's checkerspot</name>
    <dbReference type="NCBI Taxonomy" id="104508"/>
    <lineage>
        <taxon>Eukaryota</taxon>
        <taxon>Metazoa</taxon>
        <taxon>Ecdysozoa</taxon>
        <taxon>Arthropoda</taxon>
        <taxon>Hexapoda</taxon>
        <taxon>Insecta</taxon>
        <taxon>Pterygota</taxon>
        <taxon>Neoptera</taxon>
        <taxon>Endopterygota</taxon>
        <taxon>Lepidoptera</taxon>
        <taxon>Glossata</taxon>
        <taxon>Ditrysia</taxon>
        <taxon>Papilionoidea</taxon>
        <taxon>Nymphalidae</taxon>
        <taxon>Nymphalinae</taxon>
        <taxon>Euphydryas</taxon>
    </lineage>
</organism>
<keyword evidence="2" id="KW-1185">Reference proteome</keyword>
<gene>
    <name evidence="1" type="ORF">EEDITHA_LOCUS2521</name>
</gene>
<evidence type="ECO:0000313" key="1">
    <source>
        <dbReference type="EMBL" id="CAH2086109.1"/>
    </source>
</evidence>
<evidence type="ECO:0000313" key="2">
    <source>
        <dbReference type="Proteomes" id="UP001153954"/>
    </source>
</evidence>
<name>A0AAU9TKZ6_EUPED</name>
<comment type="caution">
    <text evidence="1">The sequence shown here is derived from an EMBL/GenBank/DDBJ whole genome shotgun (WGS) entry which is preliminary data.</text>
</comment>
<proteinExistence type="predicted"/>
<dbReference type="EMBL" id="CAKOGL010000005">
    <property type="protein sequence ID" value="CAH2086109.1"/>
    <property type="molecule type" value="Genomic_DNA"/>
</dbReference>
<dbReference type="PANTHER" id="PTHR33939">
    <property type="entry name" value="PROTEIN CBG22215"/>
    <property type="match status" value="1"/>
</dbReference>
<protein>
    <submittedName>
        <fullName evidence="1">Uncharacterized protein</fullName>
    </submittedName>
</protein>
<dbReference type="AlphaFoldDB" id="A0AAU9TKZ6"/>
<dbReference type="Proteomes" id="UP001153954">
    <property type="component" value="Unassembled WGS sequence"/>
</dbReference>
<accession>A0AAU9TKZ6</accession>